<protein>
    <recommendedName>
        <fullName evidence="3">Reverse transcriptase domain-containing protein</fullName>
    </recommendedName>
</protein>
<dbReference type="AlphaFoldDB" id="A0A0C2G6I1"/>
<dbReference type="EMBL" id="KN735494">
    <property type="protein sequence ID" value="KIH56600.1"/>
    <property type="molecule type" value="Genomic_DNA"/>
</dbReference>
<reference evidence="1 2" key="1">
    <citation type="submission" date="2013-12" db="EMBL/GenBank/DDBJ databases">
        <title>Draft genome of the parsitic nematode Ancylostoma duodenale.</title>
        <authorList>
            <person name="Mitreva M."/>
        </authorList>
    </citation>
    <scope>NUCLEOTIDE SEQUENCE [LARGE SCALE GENOMIC DNA]</scope>
    <source>
        <strain evidence="1 2">Zhejiang</strain>
    </source>
</reference>
<evidence type="ECO:0000313" key="2">
    <source>
        <dbReference type="Proteomes" id="UP000054047"/>
    </source>
</evidence>
<organism evidence="1 2">
    <name type="scientific">Ancylostoma duodenale</name>
    <dbReference type="NCBI Taxonomy" id="51022"/>
    <lineage>
        <taxon>Eukaryota</taxon>
        <taxon>Metazoa</taxon>
        <taxon>Ecdysozoa</taxon>
        <taxon>Nematoda</taxon>
        <taxon>Chromadorea</taxon>
        <taxon>Rhabditida</taxon>
        <taxon>Rhabditina</taxon>
        <taxon>Rhabditomorpha</taxon>
        <taxon>Strongyloidea</taxon>
        <taxon>Ancylostomatidae</taxon>
        <taxon>Ancylostomatinae</taxon>
        <taxon>Ancylostoma</taxon>
    </lineage>
</organism>
<dbReference type="Proteomes" id="UP000054047">
    <property type="component" value="Unassembled WGS sequence"/>
</dbReference>
<sequence length="142" mass="16757">MYAMLLRFRLPKFVATSDIHLHENDRDATRFLWVKDVEALFDKDNIVTYRFTRVTFGLNVSPYLLGATFNTTYDVLYKIMISSTKFETTYIYVDNLVLSTESEEELLSKSCHAHKIFREMGMNLREFLSNEKTLRHKLPEEA</sequence>
<evidence type="ECO:0008006" key="3">
    <source>
        <dbReference type="Google" id="ProtNLM"/>
    </source>
</evidence>
<proteinExistence type="predicted"/>
<dbReference type="OrthoDB" id="5920525at2759"/>
<dbReference type="SUPFAM" id="SSF56672">
    <property type="entry name" value="DNA/RNA polymerases"/>
    <property type="match status" value="1"/>
</dbReference>
<dbReference type="InterPro" id="IPR043502">
    <property type="entry name" value="DNA/RNA_pol_sf"/>
</dbReference>
<name>A0A0C2G6I1_9BILA</name>
<keyword evidence="2" id="KW-1185">Reference proteome</keyword>
<accession>A0A0C2G6I1</accession>
<gene>
    <name evidence="1" type="ORF">ANCDUO_13217</name>
</gene>
<evidence type="ECO:0000313" key="1">
    <source>
        <dbReference type="EMBL" id="KIH56600.1"/>
    </source>
</evidence>